<reference evidence="2 3" key="1">
    <citation type="journal article" date="2015" name="Stand. Genomic Sci.">
        <title>Genomic Encyclopedia of Bacterial and Archaeal Type Strains, Phase III: the genomes of soil and plant-associated and newly described type strains.</title>
        <authorList>
            <person name="Whitman W.B."/>
            <person name="Woyke T."/>
            <person name="Klenk H.P."/>
            <person name="Zhou Y."/>
            <person name="Lilburn T.G."/>
            <person name="Beck B.J."/>
            <person name="De Vos P."/>
            <person name="Vandamme P."/>
            <person name="Eisen J.A."/>
            <person name="Garrity G."/>
            <person name="Hugenholtz P."/>
            <person name="Kyrpides N.C."/>
        </authorList>
    </citation>
    <scope>NUCLEOTIDE SEQUENCE [LARGE SCALE GENOMIC DNA]</scope>
    <source>
        <strain evidence="2 3">DSM 64</strain>
    </source>
</reference>
<evidence type="ECO:0000313" key="3">
    <source>
        <dbReference type="Proteomes" id="UP000321485"/>
    </source>
</evidence>
<keyword evidence="1" id="KW-0812">Transmembrane</keyword>
<keyword evidence="1" id="KW-0472">Membrane</keyword>
<protein>
    <submittedName>
        <fullName evidence="2">Uncharacterized protein</fullName>
    </submittedName>
</protein>
<dbReference type="AlphaFoldDB" id="A0A561XCB8"/>
<dbReference type="GeneID" id="51113695"/>
<name>A0A561XCB8_ACIDE</name>
<comment type="caution">
    <text evidence="2">The sequence shown here is derived from an EMBL/GenBank/DDBJ whole genome shotgun (WGS) entry which is preliminary data.</text>
</comment>
<gene>
    <name evidence="2" type="ORF">ATF69_4108</name>
</gene>
<sequence>MDLIESVMLCMLLGLVGATAMAYRAENEPRDVRLLVGLTTLWGAGTAVAFVA</sequence>
<evidence type="ECO:0000256" key="1">
    <source>
        <dbReference type="SAM" id="Phobius"/>
    </source>
</evidence>
<feature type="transmembrane region" description="Helical" evidence="1">
    <location>
        <begin position="32"/>
        <end position="51"/>
    </location>
</feature>
<proteinExistence type="predicted"/>
<organism evidence="2 3">
    <name type="scientific">Acidovorax delafieldii</name>
    <name type="common">Pseudomonas delafieldii</name>
    <dbReference type="NCBI Taxonomy" id="47920"/>
    <lineage>
        <taxon>Bacteria</taxon>
        <taxon>Pseudomonadati</taxon>
        <taxon>Pseudomonadota</taxon>
        <taxon>Betaproteobacteria</taxon>
        <taxon>Burkholderiales</taxon>
        <taxon>Comamonadaceae</taxon>
        <taxon>Acidovorax</taxon>
    </lineage>
</organism>
<accession>A0A561XCB8</accession>
<dbReference type="RefSeq" id="WP_167514376.1">
    <property type="nucleotide sequence ID" value="NZ_JAVIZO010000001.1"/>
</dbReference>
<keyword evidence="1" id="KW-1133">Transmembrane helix</keyword>
<dbReference type="Proteomes" id="UP000321485">
    <property type="component" value="Unassembled WGS sequence"/>
</dbReference>
<dbReference type="EMBL" id="VJWE01000017">
    <property type="protein sequence ID" value="TWG33755.1"/>
    <property type="molecule type" value="Genomic_DNA"/>
</dbReference>
<evidence type="ECO:0000313" key="2">
    <source>
        <dbReference type="EMBL" id="TWG33755.1"/>
    </source>
</evidence>